<keyword evidence="3" id="KW-1185">Reference proteome</keyword>
<dbReference type="EMBL" id="JAKOEM010000012">
    <property type="protein sequence ID" value="MCG6559306.1"/>
    <property type="molecule type" value="Genomic_DNA"/>
</dbReference>
<evidence type="ECO:0000313" key="3">
    <source>
        <dbReference type="Proteomes" id="UP001165279"/>
    </source>
</evidence>
<gene>
    <name evidence="2" type="ORF">MB818_13910</name>
</gene>
<protein>
    <submittedName>
        <fullName evidence="2">Uncharacterized protein</fullName>
    </submittedName>
</protein>
<accession>A0ABS9NYL1</accession>
<dbReference type="Proteomes" id="UP001165279">
    <property type="component" value="Unassembled WGS sequence"/>
</dbReference>
<feature type="region of interest" description="Disordered" evidence="1">
    <location>
        <begin position="95"/>
        <end position="114"/>
    </location>
</feature>
<organism evidence="2 3">
    <name type="scientific">Ruegeria alba</name>
    <dbReference type="NCBI Taxonomy" id="2916756"/>
    <lineage>
        <taxon>Bacteria</taxon>
        <taxon>Pseudomonadati</taxon>
        <taxon>Pseudomonadota</taxon>
        <taxon>Alphaproteobacteria</taxon>
        <taxon>Rhodobacterales</taxon>
        <taxon>Roseobacteraceae</taxon>
        <taxon>Ruegeria</taxon>
    </lineage>
</organism>
<name>A0ABS9NYL1_9RHOB</name>
<evidence type="ECO:0000256" key="1">
    <source>
        <dbReference type="SAM" id="MobiDB-lite"/>
    </source>
</evidence>
<reference evidence="2" key="1">
    <citation type="submission" date="2022-02" db="EMBL/GenBank/DDBJ databases">
        <title>The genome sequence of Ruegeria sp. 1NDH52C.</title>
        <authorList>
            <person name="Du J."/>
        </authorList>
    </citation>
    <scope>NUCLEOTIDE SEQUENCE</scope>
    <source>
        <strain evidence="2">1NDH52C</strain>
    </source>
</reference>
<proteinExistence type="predicted"/>
<comment type="caution">
    <text evidence="2">The sequence shown here is derived from an EMBL/GenBank/DDBJ whole genome shotgun (WGS) entry which is preliminary data.</text>
</comment>
<sequence length="114" mass="11984">MVLNCVDCEDPPGGRACCEPGQTPMCFIKDGKAQSVCMSLSSDITGDVERFAAALKATLRALAGPAYFDDIEQNFHLADGRATFVSANGRVKMTALNPESGRGGGSAEDHVRGM</sequence>
<evidence type="ECO:0000313" key="2">
    <source>
        <dbReference type="EMBL" id="MCG6559306.1"/>
    </source>
</evidence>